<sequence>MAFKSLDTILQPDPRFVGLCVVENGMARQMTLADHHACLAEIQLNGAAPIDVTAAFDRARNAIIYALFDYDLLVVGEVQALSALELALKFRMNGHGGSARGTLRNLVDRARKAGVLPQAAPGNLPLNDPIEALVALRNGLSHGSANIHSPGMAMGILEACSQWIDHVFPTRRDDDCNREPAGKAFPYG</sequence>
<comment type="caution">
    <text evidence="1">The sequence shown here is derived from an EMBL/GenBank/DDBJ whole genome shotgun (WGS) entry which is preliminary data.</text>
</comment>
<evidence type="ECO:0000313" key="1">
    <source>
        <dbReference type="EMBL" id="TBW32205.1"/>
    </source>
</evidence>
<dbReference type="Proteomes" id="UP000292781">
    <property type="component" value="Unassembled WGS sequence"/>
</dbReference>
<organism evidence="1 2">
    <name type="scientific">Siculibacillus lacustris</name>
    <dbReference type="NCBI Taxonomy" id="1549641"/>
    <lineage>
        <taxon>Bacteria</taxon>
        <taxon>Pseudomonadati</taxon>
        <taxon>Pseudomonadota</taxon>
        <taxon>Alphaproteobacteria</taxon>
        <taxon>Hyphomicrobiales</taxon>
        <taxon>Ancalomicrobiaceae</taxon>
        <taxon>Siculibacillus</taxon>
    </lineage>
</organism>
<keyword evidence="2" id="KW-1185">Reference proteome</keyword>
<reference evidence="1 2" key="1">
    <citation type="submission" date="2019-02" db="EMBL/GenBank/DDBJ databases">
        <title>Siculibacillus lacustris gen. nov., sp. nov., a new rosette-forming bacterium isolated from a freshwater crater lake (Lake St. Ana, Romania).</title>
        <authorList>
            <person name="Felfoldi T."/>
            <person name="Marton Z."/>
            <person name="Szabo A."/>
            <person name="Mentes A."/>
            <person name="Boka K."/>
            <person name="Marialigeti K."/>
            <person name="Mathe I."/>
            <person name="Koncz M."/>
            <person name="Schumann P."/>
            <person name="Toth E."/>
        </authorList>
    </citation>
    <scope>NUCLEOTIDE SEQUENCE [LARGE SCALE GENOMIC DNA]</scope>
    <source>
        <strain evidence="1 2">SA-279</strain>
    </source>
</reference>
<dbReference type="AlphaFoldDB" id="A0A4Q9VCJ7"/>
<evidence type="ECO:0008006" key="3">
    <source>
        <dbReference type="Google" id="ProtNLM"/>
    </source>
</evidence>
<gene>
    <name evidence="1" type="ORF">EYW49_22480</name>
</gene>
<name>A0A4Q9VCJ7_9HYPH</name>
<proteinExistence type="predicted"/>
<accession>A0A4Q9VCJ7</accession>
<evidence type="ECO:0000313" key="2">
    <source>
        <dbReference type="Proteomes" id="UP000292781"/>
    </source>
</evidence>
<protein>
    <recommendedName>
        <fullName evidence="3">DUF4145 domain-containing protein</fullName>
    </recommendedName>
</protein>
<dbReference type="OrthoDB" id="7185399at2"/>
<dbReference type="RefSeq" id="WP_131311950.1">
    <property type="nucleotide sequence ID" value="NZ_SJFN01000067.1"/>
</dbReference>
<dbReference type="EMBL" id="SJFN01000067">
    <property type="protein sequence ID" value="TBW32205.1"/>
    <property type="molecule type" value="Genomic_DNA"/>
</dbReference>